<dbReference type="GO" id="GO:0016787">
    <property type="term" value="F:hydrolase activity"/>
    <property type="evidence" value="ECO:0007669"/>
    <property type="project" value="UniProtKB-KW"/>
</dbReference>
<sequence>MSMTEKPEEAAFSLKLVDEEELPNLDDDTVRVMWET</sequence>
<protein>
    <submittedName>
        <fullName evidence="1">Ubiquitin carboxyl-terminal hydrolase</fullName>
    </submittedName>
</protein>
<name>A0A146FBZ8_ASPKA</name>
<dbReference type="EMBL" id="BCWF01000017">
    <property type="protein sequence ID" value="GAT23416.1"/>
    <property type="molecule type" value="Genomic_DNA"/>
</dbReference>
<dbReference type="AlphaFoldDB" id="A0A146FBZ8"/>
<proteinExistence type="predicted"/>
<dbReference type="Proteomes" id="UP000075230">
    <property type="component" value="Unassembled WGS sequence"/>
</dbReference>
<accession>A0A146FBZ8</accession>
<reference evidence="2" key="2">
    <citation type="submission" date="2016-02" db="EMBL/GenBank/DDBJ databases">
        <title>Genome sequencing of Aspergillus luchuensis NBRC 4314.</title>
        <authorList>
            <person name="Yamada O."/>
        </authorList>
    </citation>
    <scope>NUCLEOTIDE SEQUENCE [LARGE SCALE GENOMIC DNA]</scope>
    <source>
        <strain evidence="2">RIB 2604</strain>
    </source>
</reference>
<reference evidence="1 2" key="1">
    <citation type="journal article" date="2016" name="DNA Res.">
        <title>Genome sequence of Aspergillus luchuensis NBRC 4314.</title>
        <authorList>
            <person name="Yamada O."/>
            <person name="Machida M."/>
            <person name="Hosoyama A."/>
            <person name="Goto M."/>
            <person name="Takahashi T."/>
            <person name="Futagami T."/>
            <person name="Yamagata Y."/>
            <person name="Takeuchi M."/>
            <person name="Kobayashi T."/>
            <person name="Koike H."/>
            <person name="Abe K."/>
            <person name="Asai K."/>
            <person name="Arita M."/>
            <person name="Fujita N."/>
            <person name="Fukuda K."/>
            <person name="Higa K."/>
            <person name="Horikawa H."/>
            <person name="Ishikawa T."/>
            <person name="Jinno K."/>
            <person name="Kato Y."/>
            <person name="Kirimura K."/>
            <person name="Mizutani O."/>
            <person name="Nakasone K."/>
            <person name="Sano M."/>
            <person name="Shiraishi Y."/>
            <person name="Tsukahara M."/>
            <person name="Gomi K."/>
        </authorList>
    </citation>
    <scope>NUCLEOTIDE SEQUENCE [LARGE SCALE GENOMIC DNA]</scope>
    <source>
        <strain evidence="1 2">RIB 2604</strain>
    </source>
</reference>
<organism evidence="1 2">
    <name type="scientific">Aspergillus kawachii</name>
    <name type="common">White koji mold</name>
    <name type="synonym">Aspergillus awamori var. kawachi</name>
    <dbReference type="NCBI Taxonomy" id="1069201"/>
    <lineage>
        <taxon>Eukaryota</taxon>
        <taxon>Fungi</taxon>
        <taxon>Dikarya</taxon>
        <taxon>Ascomycota</taxon>
        <taxon>Pezizomycotina</taxon>
        <taxon>Eurotiomycetes</taxon>
        <taxon>Eurotiomycetidae</taxon>
        <taxon>Eurotiales</taxon>
        <taxon>Aspergillaceae</taxon>
        <taxon>Aspergillus</taxon>
        <taxon>Aspergillus subgen. Circumdati</taxon>
    </lineage>
</organism>
<gene>
    <name evidence="1" type="ORF">RIB2604_01705550</name>
</gene>
<evidence type="ECO:0000313" key="1">
    <source>
        <dbReference type="EMBL" id="GAT23416.1"/>
    </source>
</evidence>
<keyword evidence="1" id="KW-0378">Hydrolase</keyword>
<comment type="caution">
    <text evidence="1">The sequence shown here is derived from an EMBL/GenBank/DDBJ whole genome shotgun (WGS) entry which is preliminary data.</text>
</comment>
<evidence type="ECO:0000313" key="2">
    <source>
        <dbReference type="Proteomes" id="UP000075230"/>
    </source>
</evidence>